<reference evidence="1" key="2">
    <citation type="journal article" date="2022" name="New Phytol.">
        <title>Evolutionary transition to the ectomycorrhizal habit in the genomes of a hyperdiverse lineage of mushroom-forming fungi.</title>
        <authorList>
            <person name="Looney B."/>
            <person name="Miyauchi S."/>
            <person name="Morin E."/>
            <person name="Drula E."/>
            <person name="Courty P.E."/>
            <person name="Kohler A."/>
            <person name="Kuo A."/>
            <person name="LaButti K."/>
            <person name="Pangilinan J."/>
            <person name="Lipzen A."/>
            <person name="Riley R."/>
            <person name="Andreopoulos W."/>
            <person name="He G."/>
            <person name="Johnson J."/>
            <person name="Nolan M."/>
            <person name="Tritt A."/>
            <person name="Barry K.W."/>
            <person name="Grigoriev I.V."/>
            <person name="Nagy L.G."/>
            <person name="Hibbett D."/>
            <person name="Henrissat B."/>
            <person name="Matheny P.B."/>
            <person name="Labbe J."/>
            <person name="Martin F.M."/>
        </authorList>
    </citation>
    <scope>NUCLEOTIDE SEQUENCE</scope>
    <source>
        <strain evidence="1">HHB10654</strain>
    </source>
</reference>
<accession>A0ACB8T6K6</accession>
<proteinExistence type="predicted"/>
<sequence length="226" mass="24745">MATATPVGSNPTLLATLRAAPASWARELGFAPGVAGQPASDIHIQERYTALLALHAAPPDPADEALVAFLLDEETRYHQAADHYRSALSLAALLAARYRTPAHLWAIWAARESSHDASVCVDSHLMYYAAGGMEAAAAYVKQCTKADILGGAKEGSARISWWRWFVEEHADDEDAAAEAVKKQVLDRIVHDEKYGVTEEKVVGFVESSWRTDTERWGQSLLPEEYP</sequence>
<dbReference type="Proteomes" id="UP000814140">
    <property type="component" value="Unassembled WGS sequence"/>
</dbReference>
<protein>
    <submittedName>
        <fullName evidence="1">Uncharacterized protein</fullName>
    </submittedName>
</protein>
<dbReference type="EMBL" id="MU277199">
    <property type="protein sequence ID" value="KAI0064399.1"/>
    <property type="molecule type" value="Genomic_DNA"/>
</dbReference>
<evidence type="ECO:0000313" key="2">
    <source>
        <dbReference type="Proteomes" id="UP000814140"/>
    </source>
</evidence>
<organism evidence="1 2">
    <name type="scientific">Artomyces pyxidatus</name>
    <dbReference type="NCBI Taxonomy" id="48021"/>
    <lineage>
        <taxon>Eukaryota</taxon>
        <taxon>Fungi</taxon>
        <taxon>Dikarya</taxon>
        <taxon>Basidiomycota</taxon>
        <taxon>Agaricomycotina</taxon>
        <taxon>Agaricomycetes</taxon>
        <taxon>Russulales</taxon>
        <taxon>Auriscalpiaceae</taxon>
        <taxon>Artomyces</taxon>
    </lineage>
</organism>
<keyword evidence="2" id="KW-1185">Reference proteome</keyword>
<name>A0ACB8T6K6_9AGAM</name>
<evidence type="ECO:0000313" key="1">
    <source>
        <dbReference type="EMBL" id="KAI0064399.1"/>
    </source>
</evidence>
<reference evidence="1" key="1">
    <citation type="submission" date="2021-03" db="EMBL/GenBank/DDBJ databases">
        <authorList>
            <consortium name="DOE Joint Genome Institute"/>
            <person name="Ahrendt S."/>
            <person name="Looney B.P."/>
            <person name="Miyauchi S."/>
            <person name="Morin E."/>
            <person name="Drula E."/>
            <person name="Courty P.E."/>
            <person name="Chicoki N."/>
            <person name="Fauchery L."/>
            <person name="Kohler A."/>
            <person name="Kuo A."/>
            <person name="Labutti K."/>
            <person name="Pangilinan J."/>
            <person name="Lipzen A."/>
            <person name="Riley R."/>
            <person name="Andreopoulos W."/>
            <person name="He G."/>
            <person name="Johnson J."/>
            <person name="Barry K.W."/>
            <person name="Grigoriev I.V."/>
            <person name="Nagy L."/>
            <person name="Hibbett D."/>
            <person name="Henrissat B."/>
            <person name="Matheny P.B."/>
            <person name="Labbe J."/>
            <person name="Martin F."/>
        </authorList>
    </citation>
    <scope>NUCLEOTIDE SEQUENCE</scope>
    <source>
        <strain evidence="1">HHB10654</strain>
    </source>
</reference>
<comment type="caution">
    <text evidence="1">The sequence shown here is derived from an EMBL/GenBank/DDBJ whole genome shotgun (WGS) entry which is preliminary data.</text>
</comment>
<gene>
    <name evidence="1" type="ORF">BV25DRAFT_1823393</name>
</gene>